<sequence>MVLIHYYCNYFYIIPYLIKVQFGLRFPYIREHELIMVNHP</sequence>
<reference evidence="1" key="1">
    <citation type="submission" date="2015-09" db="EMBL/GenBank/DDBJ databases">
        <authorList>
            <person name="Jackson K.R."/>
            <person name="Lunt B.L."/>
            <person name="Fisher J.N.B."/>
            <person name="Gardner A.V."/>
            <person name="Bailey M.E."/>
            <person name="Deus L.M."/>
            <person name="Earl A.S."/>
            <person name="Gibby P.D."/>
            <person name="Hartmann K.A."/>
            <person name="Liu J.E."/>
            <person name="Manci A.M."/>
            <person name="Nielsen D.A."/>
            <person name="Solomon M.B."/>
            <person name="Breakwell D.P."/>
            <person name="Burnett S.H."/>
            <person name="Grose J.H."/>
        </authorList>
    </citation>
    <scope>NUCLEOTIDE SEQUENCE</scope>
    <source>
        <strain evidence="1">7805</strain>
    </source>
</reference>
<accession>A0A1J1JFA4</accession>
<dbReference type="EMBL" id="LO018304">
    <property type="protein sequence ID" value="CUM60067.1"/>
    <property type="molecule type" value="Genomic_DNA"/>
</dbReference>
<name>A0A1J1JFA4_PLAAG</name>
<evidence type="ECO:0000313" key="1">
    <source>
        <dbReference type="EMBL" id="CUM60067.1"/>
    </source>
</evidence>
<proteinExistence type="predicted"/>
<organism evidence="1">
    <name type="scientific">Planktothrix agardhii</name>
    <name type="common">Oscillatoria agardhii</name>
    <dbReference type="NCBI Taxonomy" id="1160"/>
    <lineage>
        <taxon>Bacteria</taxon>
        <taxon>Bacillati</taxon>
        <taxon>Cyanobacteriota</taxon>
        <taxon>Cyanophyceae</taxon>
        <taxon>Oscillatoriophycideae</taxon>
        <taxon>Oscillatoriales</taxon>
        <taxon>Microcoleaceae</taxon>
        <taxon>Planktothrix</taxon>
    </lineage>
</organism>
<protein>
    <submittedName>
        <fullName evidence="1">Uncharacterized protein</fullName>
    </submittedName>
</protein>
<gene>
    <name evidence="1" type="ORF">PLAM_2101</name>
</gene>
<dbReference type="AlphaFoldDB" id="A0A1J1JFA4"/>